<evidence type="ECO:0000256" key="1">
    <source>
        <dbReference type="ARBA" id="ARBA00007532"/>
    </source>
</evidence>
<comment type="similarity">
    <text evidence="1 11">Belongs to the class-I pyridine nucleotide-disulfide oxidoreductase family.</text>
</comment>
<organism evidence="14 15">
    <name type="scientific">Guptibacillus hwajinpoensis</name>
    <dbReference type="NCBI Taxonomy" id="208199"/>
    <lineage>
        <taxon>Bacteria</taxon>
        <taxon>Bacillati</taxon>
        <taxon>Bacillota</taxon>
        <taxon>Bacilli</taxon>
        <taxon>Bacillales</taxon>
        <taxon>Guptibacillaceae</taxon>
        <taxon>Guptibacillus</taxon>
    </lineage>
</organism>
<evidence type="ECO:0000256" key="11">
    <source>
        <dbReference type="RuleBase" id="RU003691"/>
    </source>
</evidence>
<evidence type="ECO:0000256" key="4">
    <source>
        <dbReference type="ARBA" id="ARBA00023002"/>
    </source>
</evidence>
<dbReference type="GO" id="GO:0006103">
    <property type="term" value="P:2-oxoglutarate metabolic process"/>
    <property type="evidence" value="ECO:0007669"/>
    <property type="project" value="TreeGrafter"/>
</dbReference>
<protein>
    <submittedName>
        <fullName evidence="14">FAD-binding protein</fullName>
    </submittedName>
</protein>
<dbReference type="InterPro" id="IPR016156">
    <property type="entry name" value="FAD/NAD-linked_Rdtase_dimer_sf"/>
</dbReference>
<dbReference type="GO" id="GO:0050660">
    <property type="term" value="F:flavin adenine dinucleotide binding"/>
    <property type="evidence" value="ECO:0007669"/>
    <property type="project" value="TreeGrafter"/>
</dbReference>
<feature type="binding site" evidence="9">
    <location>
        <begin position="142"/>
        <end position="144"/>
    </location>
    <ligand>
        <name>FAD</name>
        <dbReference type="ChEBI" id="CHEBI:57692"/>
    </ligand>
</feature>
<dbReference type="SUPFAM" id="SSF51905">
    <property type="entry name" value="FAD/NAD(P)-binding domain"/>
    <property type="match status" value="1"/>
</dbReference>
<feature type="binding site" evidence="9">
    <location>
        <position position="56"/>
    </location>
    <ligand>
        <name>FAD</name>
        <dbReference type="ChEBI" id="CHEBI:57692"/>
    </ligand>
</feature>
<comment type="caution">
    <text evidence="14">The sequence shown here is derived from an EMBL/GenBank/DDBJ whole genome shotgun (WGS) entry which is preliminary data.</text>
</comment>
<keyword evidence="6" id="KW-1015">Disulfide bond</keyword>
<feature type="domain" description="Pyridine nucleotide-disulphide oxidoreductase dimerisation" evidence="12">
    <location>
        <begin position="345"/>
        <end position="452"/>
    </location>
</feature>
<keyword evidence="2 11" id="KW-0285">Flavoprotein</keyword>
<dbReference type="PRINTS" id="PR00368">
    <property type="entry name" value="FADPNR"/>
</dbReference>
<evidence type="ECO:0000256" key="6">
    <source>
        <dbReference type="ARBA" id="ARBA00023157"/>
    </source>
</evidence>
<evidence type="ECO:0000259" key="13">
    <source>
        <dbReference type="Pfam" id="PF07992"/>
    </source>
</evidence>
<dbReference type="InterPro" id="IPR001100">
    <property type="entry name" value="Pyr_nuc-diS_OxRdtase"/>
</dbReference>
<dbReference type="Pfam" id="PF07992">
    <property type="entry name" value="Pyr_redox_2"/>
    <property type="match status" value="1"/>
</dbReference>
<feature type="binding site" evidence="9">
    <location>
        <position position="269"/>
    </location>
    <ligand>
        <name>NAD(+)</name>
        <dbReference type="ChEBI" id="CHEBI:57540"/>
    </ligand>
</feature>
<dbReference type="Gene3D" id="3.30.390.30">
    <property type="match status" value="1"/>
</dbReference>
<feature type="binding site" evidence="9">
    <location>
        <begin position="180"/>
        <end position="187"/>
    </location>
    <ligand>
        <name>NAD(+)</name>
        <dbReference type="ChEBI" id="CHEBI:57540"/>
    </ligand>
</feature>
<dbReference type="InterPro" id="IPR004099">
    <property type="entry name" value="Pyr_nucl-diS_OxRdtase_dimer"/>
</dbReference>
<dbReference type="Pfam" id="PF02852">
    <property type="entry name" value="Pyr_redox_dim"/>
    <property type="match status" value="1"/>
</dbReference>
<evidence type="ECO:0000256" key="10">
    <source>
        <dbReference type="PIRSR" id="PIRSR000350-4"/>
    </source>
</evidence>
<dbReference type="Gene3D" id="3.50.50.60">
    <property type="entry name" value="FAD/NAD(P)-binding domain"/>
    <property type="match status" value="2"/>
</dbReference>
<dbReference type="GO" id="GO:0004148">
    <property type="term" value="F:dihydrolipoyl dehydrogenase (NADH) activity"/>
    <property type="evidence" value="ECO:0007669"/>
    <property type="project" value="TreeGrafter"/>
</dbReference>
<proteinExistence type="inferred from homology"/>
<dbReference type="PIRSF" id="PIRSF000350">
    <property type="entry name" value="Mercury_reductase_MerA"/>
    <property type="match status" value="1"/>
</dbReference>
<evidence type="ECO:0000256" key="8">
    <source>
        <dbReference type="PIRSR" id="PIRSR000350-2"/>
    </source>
</evidence>
<feature type="binding site" evidence="9">
    <location>
        <position position="310"/>
    </location>
    <ligand>
        <name>FAD</name>
        <dbReference type="ChEBI" id="CHEBI:57692"/>
    </ligand>
</feature>
<feature type="disulfide bond" description="Redox-active" evidence="10">
    <location>
        <begin position="47"/>
        <end position="52"/>
    </location>
</feature>
<accession>A0A845F412</accession>
<evidence type="ECO:0000256" key="2">
    <source>
        <dbReference type="ARBA" id="ARBA00022630"/>
    </source>
</evidence>
<sequence>MVVGEIIHEKDVVIIGAGPAGYEAAFIAAKNGRDVTLIDRFRPGGECLHSGCIPSKLLATAARKMHEKTPGITVTPAFCMDKWQEEKNSLIATMEKGLQARFHSSNIECVKGQASFLSENRIGAEQGEKFEVWSFNHAILATGSSPITPNFLSSSSHPNILPLEHLYTLSSLPNQLILFGSDYLTIEAASTFRALGVEVTIVTDQETILPEWDESIQRESIRQFKKQKVSLYTGVSDCLVKEREMTLVFCHAKGETVEVETEMIVYSIGRVGNSDSLGVDQVGIDIQDDGIIPISEECKTTRANIYACGDLTGGPSLAVKGIKQGKTAADHCCGVKSAFSLECLPKVIHTQTPISSVGLTETEAKEAGYEVMTASSSMKANGYAMVTGNTEGKVVIHRDRESHVLLGFHAIGAGAVELIEKAALAIEMGARDEDFIYPYTPHPGYGEAWTDAVESTVEYKVETKVSH</sequence>
<dbReference type="PRINTS" id="PR00411">
    <property type="entry name" value="PNDRDTASEI"/>
</dbReference>
<feature type="active site" description="Proton acceptor" evidence="8">
    <location>
        <position position="442"/>
    </location>
</feature>
<dbReference type="Proteomes" id="UP000447833">
    <property type="component" value="Unassembled WGS sequence"/>
</dbReference>
<dbReference type="PROSITE" id="PS00076">
    <property type="entry name" value="PYRIDINE_REDOX_1"/>
    <property type="match status" value="1"/>
</dbReference>
<dbReference type="SUPFAM" id="SSF55424">
    <property type="entry name" value="FAD/NAD-linked reductases, dimerisation (C-terminal) domain"/>
    <property type="match status" value="1"/>
</dbReference>
<name>A0A845F412_9BACL</name>
<keyword evidence="7 11" id="KW-0676">Redox-active center</keyword>
<dbReference type="PANTHER" id="PTHR22912">
    <property type="entry name" value="DISULFIDE OXIDOREDUCTASE"/>
    <property type="match status" value="1"/>
</dbReference>
<gene>
    <name evidence="14" type="ORF">GLW07_19455</name>
</gene>
<feature type="domain" description="FAD/NAD(P)-binding" evidence="13">
    <location>
        <begin position="10"/>
        <end position="325"/>
    </location>
</feature>
<dbReference type="InterPro" id="IPR012999">
    <property type="entry name" value="Pyr_OxRdtase_I_AS"/>
</dbReference>
<dbReference type="AlphaFoldDB" id="A0A845F412"/>
<evidence type="ECO:0000256" key="3">
    <source>
        <dbReference type="ARBA" id="ARBA00022827"/>
    </source>
</evidence>
<keyword evidence="4 11" id="KW-0560">Oxidoreductase</keyword>
<keyword evidence="3 9" id="KW-0274">FAD</keyword>
<keyword evidence="9" id="KW-0547">Nucleotide-binding</keyword>
<dbReference type="PANTHER" id="PTHR22912:SF151">
    <property type="entry name" value="DIHYDROLIPOYL DEHYDROGENASE, MITOCHONDRIAL"/>
    <property type="match status" value="1"/>
</dbReference>
<evidence type="ECO:0000256" key="9">
    <source>
        <dbReference type="PIRSR" id="PIRSR000350-3"/>
    </source>
</evidence>
<evidence type="ECO:0000313" key="14">
    <source>
        <dbReference type="EMBL" id="MYL65539.1"/>
    </source>
</evidence>
<dbReference type="InterPro" id="IPR036188">
    <property type="entry name" value="FAD/NAD-bd_sf"/>
</dbReference>
<evidence type="ECO:0000256" key="7">
    <source>
        <dbReference type="ARBA" id="ARBA00023284"/>
    </source>
</evidence>
<reference evidence="14 15" key="1">
    <citation type="submission" date="2019-11" db="EMBL/GenBank/DDBJ databases">
        <title>Genome sequences of 17 halophilic strains isolated from different environments.</title>
        <authorList>
            <person name="Furrow R.E."/>
        </authorList>
    </citation>
    <scope>NUCLEOTIDE SEQUENCE [LARGE SCALE GENOMIC DNA]</scope>
    <source>
        <strain evidence="14 15">22506_14_FS</strain>
    </source>
</reference>
<dbReference type="EMBL" id="WMEY01000008">
    <property type="protein sequence ID" value="MYL65539.1"/>
    <property type="molecule type" value="Genomic_DNA"/>
</dbReference>
<comment type="cofactor">
    <cofactor evidence="9">
        <name>FAD</name>
        <dbReference type="ChEBI" id="CHEBI:57692"/>
    </cofactor>
    <text evidence="9">Binds 1 FAD per subunit.</text>
</comment>
<dbReference type="InterPro" id="IPR050151">
    <property type="entry name" value="Class-I_Pyr_Nuc-Dis_Oxidored"/>
</dbReference>
<dbReference type="InterPro" id="IPR023753">
    <property type="entry name" value="FAD/NAD-binding_dom"/>
</dbReference>
<dbReference type="RefSeq" id="WP_160921002.1">
    <property type="nucleotide sequence ID" value="NZ_WMEY01000008.1"/>
</dbReference>
<evidence type="ECO:0000313" key="15">
    <source>
        <dbReference type="Proteomes" id="UP000447833"/>
    </source>
</evidence>
<evidence type="ECO:0000259" key="12">
    <source>
        <dbReference type="Pfam" id="PF02852"/>
    </source>
</evidence>
<keyword evidence="5 9" id="KW-0520">NAD</keyword>
<evidence type="ECO:0000256" key="5">
    <source>
        <dbReference type="ARBA" id="ARBA00023027"/>
    </source>
</evidence>